<dbReference type="Gene3D" id="3.40.50.1820">
    <property type="entry name" value="alpha/beta hydrolase"/>
    <property type="match status" value="1"/>
</dbReference>
<dbReference type="HOGENOM" id="CLU_020336_7_1_4"/>
<dbReference type="STRING" id="1247726.MIM_c40530"/>
<dbReference type="Pfam" id="PF00561">
    <property type="entry name" value="Abhydrolase_1"/>
    <property type="match status" value="1"/>
</dbReference>
<dbReference type="RefSeq" id="WP_025374798.1">
    <property type="nucleotide sequence ID" value="NZ_CP003915.1"/>
</dbReference>
<evidence type="ECO:0000313" key="3">
    <source>
        <dbReference type="Proteomes" id="UP000019095"/>
    </source>
</evidence>
<dbReference type="OrthoDB" id="9780765at2"/>
<evidence type="ECO:0000259" key="1">
    <source>
        <dbReference type="Pfam" id="PF00561"/>
    </source>
</evidence>
<dbReference type="PATRIC" id="fig|1247726.3.peg.4476"/>
<organism evidence="2 3">
    <name type="scientific">Advenella mimigardefordensis (strain DSM 17166 / LMG 22922 / DPN7)</name>
    <dbReference type="NCBI Taxonomy" id="1247726"/>
    <lineage>
        <taxon>Bacteria</taxon>
        <taxon>Pseudomonadati</taxon>
        <taxon>Pseudomonadota</taxon>
        <taxon>Betaproteobacteria</taxon>
        <taxon>Burkholderiales</taxon>
        <taxon>Alcaligenaceae</taxon>
    </lineage>
</organism>
<dbReference type="GO" id="GO:0016020">
    <property type="term" value="C:membrane"/>
    <property type="evidence" value="ECO:0007669"/>
    <property type="project" value="TreeGrafter"/>
</dbReference>
<gene>
    <name evidence="2" type="ORF">MIM_c40530</name>
</gene>
<accession>W0PGB2</accession>
<dbReference type="GO" id="GO:0046464">
    <property type="term" value="P:acylglycerol catabolic process"/>
    <property type="evidence" value="ECO:0007669"/>
    <property type="project" value="TreeGrafter"/>
</dbReference>
<name>W0PGB2_ADVMD</name>
<protein>
    <submittedName>
        <fullName evidence="2">Alpha/beta hydrolase fold domain-containing protein</fullName>
    </submittedName>
</protein>
<dbReference type="EMBL" id="CP003915">
    <property type="protein sequence ID" value="AHG66104.1"/>
    <property type="molecule type" value="Genomic_DNA"/>
</dbReference>
<dbReference type="PANTHER" id="PTHR43798:SF33">
    <property type="entry name" value="HYDROLASE, PUTATIVE (AFU_ORTHOLOGUE AFUA_2G14860)-RELATED"/>
    <property type="match status" value="1"/>
</dbReference>
<dbReference type="PRINTS" id="PR00412">
    <property type="entry name" value="EPOXHYDRLASE"/>
</dbReference>
<feature type="domain" description="AB hydrolase-1" evidence="1">
    <location>
        <begin position="29"/>
        <end position="260"/>
    </location>
</feature>
<evidence type="ECO:0000313" key="2">
    <source>
        <dbReference type="EMBL" id="AHG66104.1"/>
    </source>
</evidence>
<dbReference type="Proteomes" id="UP000019095">
    <property type="component" value="Chromosome"/>
</dbReference>
<dbReference type="AlphaFoldDB" id="W0PGB2"/>
<dbReference type="InterPro" id="IPR000073">
    <property type="entry name" value="AB_hydrolase_1"/>
</dbReference>
<reference evidence="2 3" key="1">
    <citation type="journal article" date="2014" name="Microbiology">
        <title>Unravelling the complete genome sequence of Advenella mimigardefordensis strain DPN7T and novel insights in the catabolism of the xenobiotic polythioester precursor 3,3'-dithiodipropionate.</title>
        <authorList>
            <person name="Wubbeler J.H."/>
            <person name="Hiessl S."/>
            <person name="Schuldes J."/>
            <person name="Thurmer A."/>
            <person name="Daniel R."/>
            <person name="Steinbuchel A."/>
        </authorList>
    </citation>
    <scope>NUCLEOTIDE SEQUENCE [LARGE SCALE GENOMIC DNA]</scope>
    <source>
        <strain evidence="3">DSM 17166 / LMG 22922 / DPN7</strain>
    </source>
</reference>
<dbReference type="InterPro" id="IPR029058">
    <property type="entry name" value="AB_hydrolase_fold"/>
</dbReference>
<dbReference type="eggNOG" id="COG0596">
    <property type="taxonomic scope" value="Bacteria"/>
</dbReference>
<dbReference type="InterPro" id="IPR000639">
    <property type="entry name" value="Epox_hydrolase-like"/>
</dbReference>
<dbReference type="InterPro" id="IPR050266">
    <property type="entry name" value="AB_hydrolase_sf"/>
</dbReference>
<dbReference type="SUPFAM" id="SSF53474">
    <property type="entry name" value="alpha/beta-Hydrolases"/>
    <property type="match status" value="1"/>
</dbReference>
<dbReference type="GO" id="GO:0047372">
    <property type="term" value="F:monoacylglycerol lipase activity"/>
    <property type="evidence" value="ECO:0007669"/>
    <property type="project" value="TreeGrafter"/>
</dbReference>
<proteinExistence type="predicted"/>
<dbReference type="PANTHER" id="PTHR43798">
    <property type="entry name" value="MONOACYLGLYCEROL LIPASE"/>
    <property type="match status" value="1"/>
</dbReference>
<keyword evidence="3" id="KW-1185">Reference proteome</keyword>
<keyword evidence="2" id="KW-0378">Hydrolase</keyword>
<sequence>MFEHFSSDYFTMSDGVRIHARVGGSGPGLLLMHGHPQTHVMWHRIAPSLAQHYTVVVPDLRGFGDSSRPEPGVENVAYSKRAMAQDMVDIMGRLGFEHFMVGGHDRGARVAHRLALDHPDRVRRLFFLDIAPTLAMYERTSMAFARAYWHWFFLIQPAPLPERLIEGDPVAYLHNVSGRRHAGLSAFHPDALAEYERCIALPLTARSICSDYRASAGIDLEHDAHDRDAGNHLAMPLHVLWAEHGAVGQNFDVLPLWKDISRSDVSGHSVGCGHYLAEEQPKIILQEMMTFFGS</sequence>
<dbReference type="KEGG" id="amim:MIM_c40530"/>
<dbReference type="PRINTS" id="PR00111">
    <property type="entry name" value="ABHYDROLASE"/>
</dbReference>